<organism evidence="1 2">
    <name type="scientific">Streptomyces sedi</name>
    <dbReference type="NCBI Taxonomy" id="555059"/>
    <lineage>
        <taxon>Bacteria</taxon>
        <taxon>Bacillati</taxon>
        <taxon>Actinomycetota</taxon>
        <taxon>Actinomycetes</taxon>
        <taxon>Kitasatosporales</taxon>
        <taxon>Streptomycetaceae</taxon>
        <taxon>Streptomyces</taxon>
    </lineage>
</organism>
<sequence length="181" mass="19963">MALPRHHPVNGSLPPWPPLPPRVRRLLAPANPHLDEPVVDEPAEPPRPWDLCSLDGELAAVVFSWLDEVAVWHNATYAGQDHQVIPACWPQHPSVAHDLAALAFSRVDVYQAATAAYVPRWHHDLESFHHRLAATLGPNPPCLRGDHDALPRRYAVEAAEREMVTGSAGLERSCTWSGGGY</sequence>
<keyword evidence="2" id="KW-1185">Reference proteome</keyword>
<dbReference type="OrthoDB" id="4139717at2"/>
<reference evidence="1 2" key="1">
    <citation type="submission" date="2019-06" db="EMBL/GenBank/DDBJ databases">
        <title>Draft genome of Streptomyces sedi sp. JCM16909.</title>
        <authorList>
            <person name="Klykleung N."/>
            <person name="Tanasupawat S."/>
            <person name="Kudo T."/>
            <person name="Yuki M."/>
            <person name="Ohkuma M."/>
        </authorList>
    </citation>
    <scope>NUCLEOTIDE SEQUENCE [LARGE SCALE GENOMIC DNA]</scope>
    <source>
        <strain evidence="1 2">JCM 16909</strain>
    </source>
</reference>
<dbReference type="RefSeq" id="WP_139649536.1">
    <property type="nucleotide sequence ID" value="NZ_BAAAZS010000035.1"/>
</dbReference>
<evidence type="ECO:0000313" key="1">
    <source>
        <dbReference type="EMBL" id="TNM25848.1"/>
    </source>
</evidence>
<protein>
    <submittedName>
        <fullName evidence="1">Uncharacterized protein</fullName>
    </submittedName>
</protein>
<dbReference type="AlphaFoldDB" id="A0A5C4UQV1"/>
<accession>A0A5C4UQV1</accession>
<dbReference type="Proteomes" id="UP000311713">
    <property type="component" value="Unassembled WGS sequence"/>
</dbReference>
<name>A0A5C4UQV1_9ACTN</name>
<comment type="caution">
    <text evidence="1">The sequence shown here is derived from an EMBL/GenBank/DDBJ whole genome shotgun (WGS) entry which is preliminary data.</text>
</comment>
<evidence type="ECO:0000313" key="2">
    <source>
        <dbReference type="Proteomes" id="UP000311713"/>
    </source>
</evidence>
<dbReference type="EMBL" id="VDGT01000027">
    <property type="protein sequence ID" value="TNM25848.1"/>
    <property type="molecule type" value="Genomic_DNA"/>
</dbReference>
<gene>
    <name evidence="1" type="ORF">FH715_25870</name>
</gene>
<proteinExistence type="predicted"/>